<keyword evidence="4" id="KW-1185">Reference proteome</keyword>
<evidence type="ECO:0000313" key="4">
    <source>
        <dbReference type="Proteomes" id="UP001139125"/>
    </source>
</evidence>
<dbReference type="Proteomes" id="UP001139125">
    <property type="component" value="Unassembled WGS sequence"/>
</dbReference>
<evidence type="ECO:0000313" key="3">
    <source>
        <dbReference type="EMBL" id="MCP9291970.1"/>
    </source>
</evidence>
<feature type="transmembrane region" description="Helical" evidence="1">
    <location>
        <begin position="132"/>
        <end position="150"/>
    </location>
</feature>
<accession>A0A9X2REH7</accession>
<name>A0A9X2REH7_9BACT</name>
<keyword evidence="1" id="KW-0472">Membrane</keyword>
<comment type="caution">
    <text evidence="3">The sequence shown here is derived from an EMBL/GenBank/DDBJ whole genome shotgun (WGS) entry which is preliminary data.</text>
</comment>
<dbReference type="InterPro" id="IPR021994">
    <property type="entry name" value="DUF3592"/>
</dbReference>
<dbReference type="RefSeq" id="WP_255134844.1">
    <property type="nucleotide sequence ID" value="NZ_JANDBC010000002.1"/>
</dbReference>
<keyword evidence="1" id="KW-1133">Transmembrane helix</keyword>
<feature type="transmembrane region" description="Helical" evidence="1">
    <location>
        <begin position="6"/>
        <end position="23"/>
    </location>
</feature>
<dbReference type="Pfam" id="PF12158">
    <property type="entry name" value="DUF3592"/>
    <property type="match status" value="1"/>
</dbReference>
<dbReference type="EMBL" id="JANDBC010000002">
    <property type="protein sequence ID" value="MCP9291970.1"/>
    <property type="molecule type" value="Genomic_DNA"/>
</dbReference>
<dbReference type="AlphaFoldDB" id="A0A9X2REH7"/>
<evidence type="ECO:0000256" key="1">
    <source>
        <dbReference type="SAM" id="Phobius"/>
    </source>
</evidence>
<gene>
    <name evidence="3" type="ORF">NM125_10320</name>
</gene>
<feature type="domain" description="DUF3592" evidence="2">
    <location>
        <begin position="64"/>
        <end position="122"/>
    </location>
</feature>
<keyword evidence="1" id="KW-0812">Transmembrane</keyword>
<evidence type="ECO:0000259" key="2">
    <source>
        <dbReference type="Pfam" id="PF12158"/>
    </source>
</evidence>
<protein>
    <submittedName>
        <fullName evidence="3">DUF3592 domain-containing protein</fullName>
    </submittedName>
</protein>
<sequence length="154" mass="17031">MNLPLGAGLAFSLLGIYLLIYALRNHKKALASQNWPKVSGKLVSINLWGKRNIDGQMIDADKLSVKYDYSVHDKVYAGTVVAFYTLMYPETTEFAEDHTTDSPVDVYYNPAEPSESVLIPGHRKGSKRYSDLILAILAVLIGVVVTIMNLQGNL</sequence>
<proteinExistence type="predicted"/>
<reference evidence="3" key="1">
    <citation type="submission" date="2022-06" db="EMBL/GenBank/DDBJ databases">
        <title>Gracilimonas sp. CAU 1638 isolated from sea sediment.</title>
        <authorList>
            <person name="Kim W."/>
        </authorList>
    </citation>
    <scope>NUCLEOTIDE SEQUENCE</scope>
    <source>
        <strain evidence="3">CAU 1638</strain>
    </source>
</reference>
<organism evidence="3 4">
    <name type="scientific">Gracilimonas sediminicola</name>
    <dbReference type="NCBI Taxonomy" id="2952158"/>
    <lineage>
        <taxon>Bacteria</taxon>
        <taxon>Pseudomonadati</taxon>
        <taxon>Balneolota</taxon>
        <taxon>Balneolia</taxon>
        <taxon>Balneolales</taxon>
        <taxon>Balneolaceae</taxon>
        <taxon>Gracilimonas</taxon>
    </lineage>
</organism>